<keyword evidence="1" id="KW-0812">Transmembrane</keyword>
<name>A0A432VU42_9GAMM</name>
<proteinExistence type="predicted"/>
<dbReference type="OrthoDB" id="5502479at2"/>
<organism evidence="2 3">
    <name type="scientific">Aliidiomarina haloalkalitolerans</name>
    <dbReference type="NCBI Taxonomy" id="859059"/>
    <lineage>
        <taxon>Bacteria</taxon>
        <taxon>Pseudomonadati</taxon>
        <taxon>Pseudomonadota</taxon>
        <taxon>Gammaproteobacteria</taxon>
        <taxon>Alteromonadales</taxon>
        <taxon>Idiomarinaceae</taxon>
        <taxon>Aliidiomarina</taxon>
    </lineage>
</organism>
<dbReference type="InterPro" id="IPR021382">
    <property type="entry name" value="DUF3014"/>
</dbReference>
<evidence type="ECO:0000313" key="3">
    <source>
        <dbReference type="Proteomes" id="UP000288212"/>
    </source>
</evidence>
<protein>
    <recommendedName>
        <fullName evidence="4">DUF3014 domain-containing protein</fullName>
    </recommendedName>
</protein>
<dbReference type="RefSeq" id="WP_126792697.1">
    <property type="nucleotide sequence ID" value="NZ_PIPI01000004.1"/>
</dbReference>
<dbReference type="EMBL" id="PIPI01000004">
    <property type="protein sequence ID" value="RUO19856.1"/>
    <property type="molecule type" value="Genomic_DNA"/>
</dbReference>
<keyword evidence="1" id="KW-1133">Transmembrane helix</keyword>
<keyword evidence="1" id="KW-0472">Membrane</keyword>
<evidence type="ECO:0008006" key="4">
    <source>
        <dbReference type="Google" id="ProtNLM"/>
    </source>
</evidence>
<reference evidence="2 3" key="1">
    <citation type="journal article" date="2011" name="Front. Microbiol.">
        <title>Genomic signatures of strain selection and enhancement in Bacillus atrophaeus var. globigii, a historical biowarfare simulant.</title>
        <authorList>
            <person name="Gibbons H.S."/>
            <person name="Broomall S.M."/>
            <person name="McNew L.A."/>
            <person name="Daligault H."/>
            <person name="Chapman C."/>
            <person name="Bruce D."/>
            <person name="Karavis M."/>
            <person name="Krepps M."/>
            <person name="McGregor P.A."/>
            <person name="Hong C."/>
            <person name="Park K.H."/>
            <person name="Akmal A."/>
            <person name="Feldman A."/>
            <person name="Lin J.S."/>
            <person name="Chang W.E."/>
            <person name="Higgs B.W."/>
            <person name="Demirev P."/>
            <person name="Lindquist J."/>
            <person name="Liem A."/>
            <person name="Fochler E."/>
            <person name="Read T.D."/>
            <person name="Tapia R."/>
            <person name="Johnson S."/>
            <person name="Bishop-Lilly K.A."/>
            <person name="Detter C."/>
            <person name="Han C."/>
            <person name="Sozhamannan S."/>
            <person name="Rosenzweig C.N."/>
            <person name="Skowronski E.W."/>
        </authorList>
    </citation>
    <scope>NUCLEOTIDE SEQUENCE [LARGE SCALE GENOMIC DNA]</scope>
    <source>
        <strain evidence="2 3">AK5</strain>
    </source>
</reference>
<dbReference type="Pfam" id="PF11219">
    <property type="entry name" value="DUF3014"/>
    <property type="match status" value="1"/>
</dbReference>
<dbReference type="AlphaFoldDB" id="A0A432VU42"/>
<dbReference type="Proteomes" id="UP000288212">
    <property type="component" value="Unassembled WGS sequence"/>
</dbReference>
<feature type="transmembrane region" description="Helical" evidence="1">
    <location>
        <begin position="20"/>
        <end position="39"/>
    </location>
</feature>
<comment type="caution">
    <text evidence="2">The sequence shown here is derived from an EMBL/GenBank/DDBJ whole genome shotgun (WGS) entry which is preliminary data.</text>
</comment>
<evidence type="ECO:0000313" key="2">
    <source>
        <dbReference type="EMBL" id="RUO19856.1"/>
    </source>
</evidence>
<gene>
    <name evidence="2" type="ORF">CWE06_07410</name>
</gene>
<sequence length="289" mass="32336">MTEHHQSESEPTENKSLLSGKVIVGFIVALVIIVVALWFTRGGEPEPAPVEPQPIEQPVIAEPEPEPIPEPEVDVTSEPDPVVIPIPEEELEPVEQEPPLPALDEAGPVLVDEAMAAGLNTSPVDSENMVRKLVVLAESMAKGELVREAHVVAGPESRFMVQEIDHQLYIDERTYARFDELATWFYGLDTDALVRLYNRYEPVFEQAHDEIKQPGTRLRARLLDAIAILLDTPEPTGLLALKDDKVMYTFADPELEALLPAQKQLLRMGPDNRALVKTKLREIRQRLQQ</sequence>
<accession>A0A432VU42</accession>
<keyword evidence="3" id="KW-1185">Reference proteome</keyword>
<evidence type="ECO:0000256" key="1">
    <source>
        <dbReference type="SAM" id="Phobius"/>
    </source>
</evidence>